<keyword evidence="2" id="KW-1185">Reference proteome</keyword>
<dbReference type="EMBL" id="CM023481">
    <property type="protein sequence ID" value="KAH6945824.1"/>
    <property type="molecule type" value="Genomic_DNA"/>
</dbReference>
<comment type="caution">
    <text evidence="1">The sequence shown here is derived from an EMBL/GenBank/DDBJ whole genome shotgun (WGS) entry which is preliminary data.</text>
</comment>
<protein>
    <submittedName>
        <fullName evidence="1">Uncharacterized protein</fullName>
    </submittedName>
</protein>
<proteinExistence type="predicted"/>
<evidence type="ECO:0000313" key="2">
    <source>
        <dbReference type="Proteomes" id="UP000821845"/>
    </source>
</evidence>
<reference evidence="1" key="1">
    <citation type="submission" date="2020-05" db="EMBL/GenBank/DDBJ databases">
        <title>Large-scale comparative analyses of tick genomes elucidate their genetic diversity and vector capacities.</title>
        <authorList>
            <person name="Jia N."/>
            <person name="Wang J."/>
            <person name="Shi W."/>
            <person name="Du L."/>
            <person name="Sun Y."/>
            <person name="Zhan W."/>
            <person name="Jiang J."/>
            <person name="Wang Q."/>
            <person name="Zhang B."/>
            <person name="Ji P."/>
            <person name="Sakyi L.B."/>
            <person name="Cui X."/>
            <person name="Yuan T."/>
            <person name="Jiang B."/>
            <person name="Yang W."/>
            <person name="Lam T.T.-Y."/>
            <person name="Chang Q."/>
            <person name="Ding S."/>
            <person name="Wang X."/>
            <person name="Zhu J."/>
            <person name="Ruan X."/>
            <person name="Zhao L."/>
            <person name="Wei J."/>
            <person name="Que T."/>
            <person name="Du C."/>
            <person name="Cheng J."/>
            <person name="Dai P."/>
            <person name="Han X."/>
            <person name="Huang E."/>
            <person name="Gao Y."/>
            <person name="Liu J."/>
            <person name="Shao H."/>
            <person name="Ye R."/>
            <person name="Li L."/>
            <person name="Wei W."/>
            <person name="Wang X."/>
            <person name="Wang C."/>
            <person name="Yang T."/>
            <person name="Huo Q."/>
            <person name="Li W."/>
            <person name="Guo W."/>
            <person name="Chen H."/>
            <person name="Zhou L."/>
            <person name="Ni X."/>
            <person name="Tian J."/>
            <person name="Zhou Y."/>
            <person name="Sheng Y."/>
            <person name="Liu T."/>
            <person name="Pan Y."/>
            <person name="Xia L."/>
            <person name="Li J."/>
            <person name="Zhao F."/>
            <person name="Cao W."/>
        </authorList>
    </citation>
    <scope>NUCLEOTIDE SEQUENCE</scope>
    <source>
        <strain evidence="1">Hyas-2018</strain>
    </source>
</reference>
<sequence>MASSKPDALSDISKALFEKAPASIKEVSKVLVEMTSKFVEAMGDLKMKMNKMDATNNSMKAELTSIRQSVGYMNESFEEYRNEIKSLKLELSEVKNQGLECKKENLRLNKELQETKKQLIELNQYSRCNNLELRGIPKTENEDVLETVEQVASCLNVQLSDGDIDVAHCVPSKGNTPPNVVVKFTSRSVRDKLLKEAKKKRLNTAMLGFQNSDPVYINEHLCPERKILLGKAIQKKREKGWKFAWVSDGKILLRKSENSRVVHLTSEEDLSLIV</sequence>
<gene>
    <name evidence="1" type="ORF">HPB50_010122</name>
</gene>
<name>A0ACB7TI51_HYAAI</name>
<accession>A0ACB7TI51</accession>
<dbReference type="Proteomes" id="UP000821845">
    <property type="component" value="Chromosome 1"/>
</dbReference>
<evidence type="ECO:0000313" key="1">
    <source>
        <dbReference type="EMBL" id="KAH6945824.1"/>
    </source>
</evidence>
<organism evidence="1 2">
    <name type="scientific">Hyalomma asiaticum</name>
    <name type="common">Tick</name>
    <dbReference type="NCBI Taxonomy" id="266040"/>
    <lineage>
        <taxon>Eukaryota</taxon>
        <taxon>Metazoa</taxon>
        <taxon>Ecdysozoa</taxon>
        <taxon>Arthropoda</taxon>
        <taxon>Chelicerata</taxon>
        <taxon>Arachnida</taxon>
        <taxon>Acari</taxon>
        <taxon>Parasitiformes</taxon>
        <taxon>Ixodida</taxon>
        <taxon>Ixodoidea</taxon>
        <taxon>Ixodidae</taxon>
        <taxon>Hyalomminae</taxon>
        <taxon>Hyalomma</taxon>
    </lineage>
</organism>